<accession>A0A1B1A9Y9</accession>
<dbReference type="Gene3D" id="3.40.190.10">
    <property type="entry name" value="Periplasmic binding protein-like II"/>
    <property type="match status" value="2"/>
</dbReference>
<dbReference type="GeneID" id="28252473"/>
<keyword evidence="3" id="KW-0238">DNA-binding</keyword>
<sequence length="297" mass="33237">MLPTIRQLEFFVATAETGQISRAAAMVNVTQSSITIAIRRLEDMLGYALFTRKSHGVELTAQGESFLRHAQAILSALHEAVEPPTEADSDISDTVNLAVTDTISGYYLPTVWLRLSRLHPRLKLVVTEASRAQIEDGLLTGAYDLGLALTSNLPNPDRYHLRRVMSSPRNLWLAANHPLAMRETVGFADLEDENYILLTMDEHENTMQNVWAEHGFTPNILFKSQSMEALRSMVAHGMGVSILSDMVFRSWSLEGQRILRKPLSDRVPNMDTGIFWLRQTPMRAASRAIVDCICRGS</sequence>
<dbReference type="SUPFAM" id="SSF53850">
    <property type="entry name" value="Periplasmic binding protein-like II"/>
    <property type="match status" value="1"/>
</dbReference>
<dbReference type="PANTHER" id="PTHR30346:SF0">
    <property type="entry name" value="HCA OPERON TRANSCRIPTIONAL ACTIVATOR HCAR"/>
    <property type="match status" value="1"/>
</dbReference>
<dbReference type="FunFam" id="1.10.10.10:FF:000001">
    <property type="entry name" value="LysR family transcriptional regulator"/>
    <property type="match status" value="1"/>
</dbReference>
<comment type="similarity">
    <text evidence="1">Belongs to the LysR transcriptional regulatory family.</text>
</comment>
<keyword evidence="4" id="KW-0804">Transcription</keyword>
<organism evidence="6 7">
    <name type="scientific">Tritonibacter mobilis F1926</name>
    <dbReference type="NCBI Taxonomy" id="1265309"/>
    <lineage>
        <taxon>Bacteria</taxon>
        <taxon>Pseudomonadati</taxon>
        <taxon>Pseudomonadota</taxon>
        <taxon>Alphaproteobacteria</taxon>
        <taxon>Rhodobacterales</taxon>
        <taxon>Paracoccaceae</taxon>
        <taxon>Tritonibacter</taxon>
    </lineage>
</organism>
<gene>
    <name evidence="6" type="ORF">K529_021520</name>
</gene>
<dbReference type="Pfam" id="PF00126">
    <property type="entry name" value="HTH_1"/>
    <property type="match status" value="1"/>
</dbReference>
<name>A0A1B1A9Y9_9RHOB</name>
<dbReference type="RefSeq" id="WP_005649539.1">
    <property type="nucleotide sequence ID" value="NZ_CP015232.1"/>
</dbReference>
<dbReference type="OrthoDB" id="8679465at2"/>
<evidence type="ECO:0000256" key="1">
    <source>
        <dbReference type="ARBA" id="ARBA00009437"/>
    </source>
</evidence>
<keyword evidence="6" id="KW-0614">Plasmid</keyword>
<evidence type="ECO:0000313" key="7">
    <source>
        <dbReference type="Proteomes" id="UP000013243"/>
    </source>
</evidence>
<dbReference type="SUPFAM" id="SSF46785">
    <property type="entry name" value="Winged helix' DNA-binding domain"/>
    <property type="match status" value="1"/>
</dbReference>
<dbReference type="GO" id="GO:0003700">
    <property type="term" value="F:DNA-binding transcription factor activity"/>
    <property type="evidence" value="ECO:0007669"/>
    <property type="project" value="InterPro"/>
</dbReference>
<dbReference type="Pfam" id="PF03466">
    <property type="entry name" value="LysR_substrate"/>
    <property type="match status" value="1"/>
</dbReference>
<dbReference type="InterPro" id="IPR036388">
    <property type="entry name" value="WH-like_DNA-bd_sf"/>
</dbReference>
<protein>
    <submittedName>
        <fullName evidence="6">Transcriptional regulator</fullName>
    </submittedName>
</protein>
<dbReference type="EMBL" id="CP015232">
    <property type="protein sequence ID" value="ANP43338.1"/>
    <property type="molecule type" value="Genomic_DNA"/>
</dbReference>
<dbReference type="PROSITE" id="PS50931">
    <property type="entry name" value="HTH_LYSR"/>
    <property type="match status" value="1"/>
</dbReference>
<dbReference type="PANTHER" id="PTHR30346">
    <property type="entry name" value="TRANSCRIPTIONAL DUAL REGULATOR HCAR-RELATED"/>
    <property type="match status" value="1"/>
</dbReference>
<dbReference type="Gene3D" id="1.10.10.10">
    <property type="entry name" value="Winged helix-like DNA-binding domain superfamily/Winged helix DNA-binding domain"/>
    <property type="match status" value="1"/>
</dbReference>
<proteinExistence type="inferred from homology"/>
<geneLocation type="plasmid" evidence="6 7">
    <name>unnamed2</name>
</geneLocation>
<dbReference type="InterPro" id="IPR036390">
    <property type="entry name" value="WH_DNA-bd_sf"/>
</dbReference>
<evidence type="ECO:0000256" key="2">
    <source>
        <dbReference type="ARBA" id="ARBA00023015"/>
    </source>
</evidence>
<feature type="domain" description="HTH lysR-type" evidence="5">
    <location>
        <begin position="3"/>
        <end position="60"/>
    </location>
</feature>
<keyword evidence="2" id="KW-0805">Transcription regulation</keyword>
<dbReference type="AlphaFoldDB" id="A0A1B1A9Y9"/>
<evidence type="ECO:0000313" key="6">
    <source>
        <dbReference type="EMBL" id="ANP43338.1"/>
    </source>
</evidence>
<dbReference type="Proteomes" id="UP000013243">
    <property type="component" value="Plasmid unnamed2"/>
</dbReference>
<evidence type="ECO:0000259" key="5">
    <source>
        <dbReference type="PROSITE" id="PS50931"/>
    </source>
</evidence>
<evidence type="ECO:0000256" key="4">
    <source>
        <dbReference type="ARBA" id="ARBA00023163"/>
    </source>
</evidence>
<dbReference type="InterPro" id="IPR000847">
    <property type="entry name" value="LysR_HTH_N"/>
</dbReference>
<dbReference type="GO" id="GO:0032993">
    <property type="term" value="C:protein-DNA complex"/>
    <property type="evidence" value="ECO:0007669"/>
    <property type="project" value="TreeGrafter"/>
</dbReference>
<dbReference type="KEGG" id="rmb:K529_021520"/>
<dbReference type="GO" id="GO:0003677">
    <property type="term" value="F:DNA binding"/>
    <property type="evidence" value="ECO:0007669"/>
    <property type="project" value="UniProtKB-KW"/>
</dbReference>
<evidence type="ECO:0000256" key="3">
    <source>
        <dbReference type="ARBA" id="ARBA00023125"/>
    </source>
</evidence>
<dbReference type="InterPro" id="IPR005119">
    <property type="entry name" value="LysR_subst-bd"/>
</dbReference>
<reference evidence="6 7" key="1">
    <citation type="journal article" date="2016" name="ISME J.">
        <title>Global occurrence and heterogeneity of the Roseobacter-clade species Ruegeria mobilis.</title>
        <authorList>
            <person name="Sonnenschein E."/>
            <person name="Gram L."/>
        </authorList>
    </citation>
    <scope>NUCLEOTIDE SEQUENCE [LARGE SCALE GENOMIC DNA]</scope>
    <source>
        <strain evidence="6 7">F1926</strain>
        <plasmid evidence="6 7">unnamed2</plasmid>
    </source>
</reference>
<dbReference type="PRINTS" id="PR00039">
    <property type="entry name" value="HTHLYSR"/>
</dbReference>